<reference evidence="2 3" key="1">
    <citation type="submission" date="2017-05" db="EMBL/GenBank/DDBJ databases">
        <title>The Genome Sequence of Candida krusei Ckrusei653.</title>
        <authorList>
            <person name="Cuomo C."/>
            <person name="Forche A."/>
            <person name="Young S."/>
            <person name="Abouelleil A."/>
            <person name="Cao P."/>
            <person name="Chapman S."/>
            <person name="Cusick C."/>
            <person name="Shea T."/>
            <person name="Nusbaum C."/>
            <person name="Birren B."/>
        </authorList>
    </citation>
    <scope>NUCLEOTIDE SEQUENCE [LARGE SCALE GENOMIC DNA]</scope>
    <source>
        <strain evidence="2 3">Ckrusei653</strain>
    </source>
</reference>
<dbReference type="VEuPathDB" id="FungiDB:C5L36_0B06325"/>
<feature type="region of interest" description="Disordered" evidence="1">
    <location>
        <begin position="1"/>
        <end position="139"/>
    </location>
</feature>
<comment type="caution">
    <text evidence="2">The sequence shown here is derived from an EMBL/GenBank/DDBJ whole genome shotgun (WGS) entry which is preliminary data.</text>
</comment>
<feature type="compositionally biased region" description="Low complexity" evidence="1">
    <location>
        <begin position="32"/>
        <end position="47"/>
    </location>
</feature>
<evidence type="ECO:0000313" key="3">
    <source>
        <dbReference type="Proteomes" id="UP000195871"/>
    </source>
</evidence>
<dbReference type="EMBL" id="NHMM01000005">
    <property type="protein sequence ID" value="OUT21608.1"/>
    <property type="molecule type" value="Genomic_DNA"/>
</dbReference>
<dbReference type="Pfam" id="PF13094">
    <property type="entry name" value="CENP-Q"/>
    <property type="match status" value="1"/>
</dbReference>
<sequence length="375" mass="42689">MLPSKDISGMRPKRKTKRRPTAKTKVKKVDLDVLSSQFSQSQQSYSQHIKTPVRKNRAPNSLVLPNSTIFSPRKDEEYSQENAYDSGSGRETEEKQEKVDGTDEEVMEVESGSSGEESSDGLPHKRHTESSKDGFKKPKGLTSYTAPLNTKNWQPLPPQVHSELTTLLNLLIPTSVDDKEEYYAKALESEIIRPLIAKFASVYLPPIQNKSYRQLSNQRSNEFNLNMLDQEQARLTSSYDINSKQLDMLALQLVKEKEMIAIERGYLKKLKENINTWKTSKNRRLDRLKSELGEKFTNICNSLNAADSGFVGADDIDMVQDTKADTNLDDPDLNKRLLKLNKYLTNLETHVSPTKDFQESLKQLSNKLQKKNTNS</sequence>
<feature type="compositionally biased region" description="Basic and acidic residues" evidence="1">
    <location>
        <begin position="88"/>
        <end position="101"/>
    </location>
</feature>
<organism evidence="2 3">
    <name type="scientific">Pichia kudriavzevii</name>
    <name type="common">Yeast</name>
    <name type="synonym">Issatchenkia orientalis</name>
    <dbReference type="NCBI Taxonomy" id="4909"/>
    <lineage>
        <taxon>Eukaryota</taxon>
        <taxon>Fungi</taxon>
        <taxon>Dikarya</taxon>
        <taxon>Ascomycota</taxon>
        <taxon>Saccharomycotina</taxon>
        <taxon>Pichiomycetes</taxon>
        <taxon>Pichiales</taxon>
        <taxon>Pichiaceae</taxon>
        <taxon>Pichia</taxon>
    </lineage>
</organism>
<proteinExistence type="predicted"/>
<dbReference type="AlphaFoldDB" id="A0A1Z8JLZ5"/>
<protein>
    <submittedName>
        <fullName evidence="2">Uncharacterized protein</fullName>
    </submittedName>
</protein>
<accession>A0A1Z8JLZ5</accession>
<dbReference type="InterPro" id="IPR025212">
    <property type="entry name" value="CAD_CENP-Q"/>
</dbReference>
<feature type="compositionally biased region" description="Basic residues" evidence="1">
    <location>
        <begin position="11"/>
        <end position="26"/>
    </location>
</feature>
<gene>
    <name evidence="2" type="ORF">CAS74_003729</name>
</gene>
<dbReference type="Proteomes" id="UP000195871">
    <property type="component" value="Unassembled WGS sequence"/>
</dbReference>
<evidence type="ECO:0000313" key="2">
    <source>
        <dbReference type="EMBL" id="OUT21608.1"/>
    </source>
</evidence>
<evidence type="ECO:0000256" key="1">
    <source>
        <dbReference type="SAM" id="MobiDB-lite"/>
    </source>
</evidence>
<name>A0A1Z8JLZ5_PICKU</name>